<evidence type="ECO:0000256" key="4">
    <source>
        <dbReference type="NCBIfam" id="TIGR00264"/>
    </source>
</evidence>
<gene>
    <name evidence="6" type="ORF">ENU31_02995</name>
</gene>
<evidence type="ECO:0000313" key="6">
    <source>
        <dbReference type="EMBL" id="HGM07359.1"/>
    </source>
</evidence>
<dbReference type="GO" id="GO:0003723">
    <property type="term" value="F:RNA binding"/>
    <property type="evidence" value="ECO:0007669"/>
    <property type="project" value="UniProtKB-KW"/>
</dbReference>
<dbReference type="NCBIfam" id="TIGR00264">
    <property type="entry name" value="archaeal-type nascent polypeptide-associated complex protein"/>
    <property type="match status" value="1"/>
</dbReference>
<keyword evidence="3" id="KW-0653">Protein transport</keyword>
<dbReference type="InterPro" id="IPR002715">
    <property type="entry name" value="Nas_poly-pep-assoc_cplx_dom"/>
</dbReference>
<dbReference type="GO" id="GO:0015031">
    <property type="term" value="P:protein transport"/>
    <property type="evidence" value="ECO:0007669"/>
    <property type="project" value="UniProtKB-KW"/>
</dbReference>
<dbReference type="PROSITE" id="PS51151">
    <property type="entry name" value="NAC_AB"/>
    <property type="match status" value="1"/>
</dbReference>
<keyword evidence="2" id="KW-0694">RNA-binding</keyword>
<sequence>MLPMNPRELQKQLRQLKKLGIKIDQLVDAEEVYIVLSDKKLILEKPDVFIVEFSGQKMFYLVAQNIREELKKDQQISSTPTQIEISDDDVQFVAEYTHVSIEKAKEAILKAGGDIAKAIELIESEKKSSYTT</sequence>
<dbReference type="Pfam" id="PF01849">
    <property type="entry name" value="NAC"/>
    <property type="match status" value="1"/>
</dbReference>
<keyword evidence="1" id="KW-0813">Transport</keyword>
<evidence type="ECO:0000256" key="3">
    <source>
        <dbReference type="ARBA" id="ARBA00022927"/>
    </source>
</evidence>
<accession>A0A7C4D393</accession>
<dbReference type="EMBL" id="DTCA01000095">
    <property type="protein sequence ID" value="HGM07359.1"/>
    <property type="molecule type" value="Genomic_DNA"/>
</dbReference>
<reference evidence="6" key="1">
    <citation type="journal article" date="2020" name="mSystems">
        <title>Genome- and Community-Level Interaction Insights into Carbon Utilization and Element Cycling Functions of Hydrothermarchaeota in Hydrothermal Sediment.</title>
        <authorList>
            <person name="Zhou Z."/>
            <person name="Liu Y."/>
            <person name="Xu W."/>
            <person name="Pan J."/>
            <person name="Luo Z.H."/>
            <person name="Li M."/>
        </authorList>
    </citation>
    <scope>NUCLEOTIDE SEQUENCE [LARGE SCALE GENOMIC DNA]</scope>
    <source>
        <strain evidence="6">SpSt-658</strain>
    </source>
</reference>
<evidence type="ECO:0000259" key="5">
    <source>
        <dbReference type="PROSITE" id="PS51151"/>
    </source>
</evidence>
<dbReference type="InterPro" id="IPR038187">
    <property type="entry name" value="NAC_A/B_dom_sf"/>
</dbReference>
<comment type="caution">
    <text evidence="6">The sequence shown here is derived from an EMBL/GenBank/DDBJ whole genome shotgun (WGS) entry which is preliminary data.</text>
</comment>
<dbReference type="InterPro" id="IPR009060">
    <property type="entry name" value="UBA-like_sf"/>
</dbReference>
<dbReference type="SMART" id="SM01407">
    <property type="entry name" value="NAC"/>
    <property type="match status" value="1"/>
</dbReference>
<dbReference type="Gene3D" id="2.20.70.30">
    <property type="entry name" value="Nascent polypeptide-associated complex domain"/>
    <property type="match status" value="1"/>
</dbReference>
<dbReference type="Gene3D" id="1.10.8.10">
    <property type="entry name" value="DNA helicase RuvA subunit, C-terminal domain"/>
    <property type="match status" value="1"/>
</dbReference>
<evidence type="ECO:0000256" key="2">
    <source>
        <dbReference type="ARBA" id="ARBA00022884"/>
    </source>
</evidence>
<proteinExistence type="predicted"/>
<dbReference type="AlphaFoldDB" id="A0A7C4D393"/>
<dbReference type="InterPro" id="IPR005231">
    <property type="entry name" value="NAC_arc"/>
</dbReference>
<evidence type="ECO:0000256" key="1">
    <source>
        <dbReference type="ARBA" id="ARBA00022448"/>
    </source>
</evidence>
<feature type="domain" description="NAC-A/B" evidence="5">
    <location>
        <begin position="3"/>
        <end position="75"/>
    </location>
</feature>
<name>A0A7C4D393_9CREN</name>
<dbReference type="SUPFAM" id="SSF46934">
    <property type="entry name" value="UBA-like"/>
    <property type="match status" value="1"/>
</dbReference>
<protein>
    <recommendedName>
        <fullName evidence="4">Nascent polypeptide-associated complex protein</fullName>
    </recommendedName>
</protein>
<organism evidence="6">
    <name type="scientific">Ignisphaera aggregans</name>
    <dbReference type="NCBI Taxonomy" id="334771"/>
    <lineage>
        <taxon>Archaea</taxon>
        <taxon>Thermoproteota</taxon>
        <taxon>Thermoprotei</taxon>
        <taxon>Desulfurococcales</taxon>
        <taxon>Desulfurococcaceae</taxon>
        <taxon>Ignisphaera</taxon>
    </lineage>
</organism>